<proteinExistence type="predicted"/>
<dbReference type="Proteomes" id="UP000232149">
    <property type="component" value="Unassembled WGS sequence"/>
</dbReference>
<evidence type="ECO:0000313" key="3">
    <source>
        <dbReference type="EMBL" id="PJZ60839.1"/>
    </source>
</evidence>
<comment type="caution">
    <text evidence="2">The sequence shown here is derived from an EMBL/GenBank/DDBJ whole genome shotgun (WGS) entry which is preliminary data.</text>
</comment>
<accession>A0A2M9YT06</accession>
<dbReference type="EMBL" id="NPDU01000048">
    <property type="protein sequence ID" value="PJZ60839.1"/>
    <property type="molecule type" value="Genomic_DNA"/>
</dbReference>
<keyword evidence="4" id="KW-1185">Reference proteome</keyword>
<sequence length="66" mass="7717">MARIQIRKARNAKNRNRKNRSVPKKNRLKSRFLDPQAIRGFILPNASDSVGMEKQSHFTIQVQKLE</sequence>
<evidence type="ECO:0000313" key="2">
    <source>
        <dbReference type="EMBL" id="PJZ54668.1"/>
    </source>
</evidence>
<dbReference type="EMBL" id="NPDV01000002">
    <property type="protein sequence ID" value="PJZ54668.1"/>
    <property type="molecule type" value="Genomic_DNA"/>
</dbReference>
<reference evidence="4 5" key="1">
    <citation type="submission" date="2017-07" db="EMBL/GenBank/DDBJ databases">
        <title>Leptospira spp. isolated from tropical soils.</title>
        <authorList>
            <person name="Thibeaux R."/>
            <person name="Iraola G."/>
            <person name="Ferres I."/>
            <person name="Bierque E."/>
            <person name="Girault D."/>
            <person name="Soupe-Gilbert M.-E."/>
            <person name="Picardeau M."/>
            <person name="Goarant C."/>
        </authorList>
    </citation>
    <scope>NUCLEOTIDE SEQUENCE [LARGE SCALE GENOMIC DNA]</scope>
    <source>
        <strain evidence="2 5">FH2-B-C1</strain>
        <strain evidence="3 4">FH2-B-D1</strain>
    </source>
</reference>
<feature type="region of interest" description="Disordered" evidence="1">
    <location>
        <begin position="1"/>
        <end position="30"/>
    </location>
</feature>
<evidence type="ECO:0000313" key="4">
    <source>
        <dbReference type="Proteomes" id="UP000232149"/>
    </source>
</evidence>
<gene>
    <name evidence="3" type="ORF">CH376_16455</name>
    <name evidence="2" type="ORF">CH380_02825</name>
</gene>
<protein>
    <submittedName>
        <fullName evidence="2">Uncharacterized protein</fullName>
    </submittedName>
</protein>
<dbReference type="AlphaFoldDB" id="A0A2M9YT06"/>
<organism evidence="2 5">
    <name type="scientific">Leptospira adleri</name>
    <dbReference type="NCBI Taxonomy" id="2023186"/>
    <lineage>
        <taxon>Bacteria</taxon>
        <taxon>Pseudomonadati</taxon>
        <taxon>Spirochaetota</taxon>
        <taxon>Spirochaetia</taxon>
        <taxon>Leptospirales</taxon>
        <taxon>Leptospiraceae</taxon>
        <taxon>Leptospira</taxon>
    </lineage>
</organism>
<name>A0A2M9YT06_9LEPT</name>
<dbReference type="Proteomes" id="UP000232188">
    <property type="component" value="Unassembled WGS sequence"/>
</dbReference>
<evidence type="ECO:0000256" key="1">
    <source>
        <dbReference type="SAM" id="MobiDB-lite"/>
    </source>
</evidence>
<evidence type="ECO:0000313" key="5">
    <source>
        <dbReference type="Proteomes" id="UP000232188"/>
    </source>
</evidence>